<organism evidence="12 13">
    <name type="scientific">Enterococcus dispar ATCC 51266</name>
    <dbReference type="NCBI Taxonomy" id="1139219"/>
    <lineage>
        <taxon>Bacteria</taxon>
        <taxon>Bacillati</taxon>
        <taxon>Bacillota</taxon>
        <taxon>Bacilli</taxon>
        <taxon>Lactobacillales</taxon>
        <taxon>Enterococcaceae</taxon>
        <taxon>Enterococcus</taxon>
    </lineage>
</organism>
<dbReference type="OrthoDB" id="9774451at2"/>
<reference evidence="12 13" key="1">
    <citation type="submission" date="2013-03" db="EMBL/GenBank/DDBJ databases">
        <title>The Genome Sequence of Enterococcus dispar ATCC_51266 (Illumina only assembly).</title>
        <authorList>
            <consortium name="The Broad Institute Genomics Platform"/>
            <consortium name="The Broad Institute Genome Sequencing Center for Infectious Disease"/>
            <person name="Earl A."/>
            <person name="Russ C."/>
            <person name="Gilmore M."/>
            <person name="Surin D."/>
            <person name="Walker B."/>
            <person name="Young S."/>
            <person name="Zeng Q."/>
            <person name="Gargeya S."/>
            <person name="Fitzgerald M."/>
            <person name="Haas B."/>
            <person name="Abouelleil A."/>
            <person name="Allen A.W."/>
            <person name="Alvarado L."/>
            <person name="Arachchi H.M."/>
            <person name="Berlin A.M."/>
            <person name="Chapman S.B."/>
            <person name="Gainer-Dewar J."/>
            <person name="Goldberg J."/>
            <person name="Griggs A."/>
            <person name="Gujja S."/>
            <person name="Hansen M."/>
            <person name="Howarth C."/>
            <person name="Imamovic A."/>
            <person name="Ireland A."/>
            <person name="Larimer J."/>
            <person name="McCowan C."/>
            <person name="Murphy C."/>
            <person name="Pearson M."/>
            <person name="Poon T.W."/>
            <person name="Priest M."/>
            <person name="Roberts A."/>
            <person name="Saif S."/>
            <person name="Shea T."/>
            <person name="Sisk P."/>
            <person name="Sykes S."/>
            <person name="Wortman J."/>
            <person name="Nusbaum C."/>
            <person name="Birren B."/>
        </authorList>
    </citation>
    <scope>NUCLEOTIDE SEQUENCE [LARGE SCALE GENOMIC DNA]</scope>
    <source>
        <strain evidence="12 13">ATCC 51266</strain>
    </source>
</reference>
<keyword evidence="4 9" id="KW-0812">Transmembrane</keyword>
<dbReference type="PANTHER" id="PTHR35936">
    <property type="entry name" value="MEMBRANE-BOUND LYTIC MUREIN TRANSGLYCOSYLASE F"/>
    <property type="match status" value="1"/>
</dbReference>
<keyword evidence="3" id="KW-1003">Cell membrane</keyword>
<feature type="transmembrane region" description="Helical" evidence="9">
    <location>
        <begin position="558"/>
        <end position="579"/>
    </location>
</feature>
<gene>
    <name evidence="12" type="ORF">OMK_00720</name>
</gene>
<sequence>MKRKLILCLSFLAGFLTLAVTKPAAAAEQTYKIGTDITFAPFEFQNEQNEYVGIDIDLLKAIAKDQNFKIELKPLGFDSSIQGVQSNQLDAMIAGMSITDERKKSFDFSDPYYDSGIQMAVAKGNSKIKNYDDLKGKTVGAKVGTESATFLEENKDKYDFDVKLYDAADALYGSLNNNTVQAIFDDEPVLGYAVTQGQPLQLVGEKEKGNSYGFAVKKGKNAELLAKFNAGLKDLKANGEYDKIVANYVAKSDDETATGTMKKIEPKKSEYVIASDTAFAPFEFQNTDNKYEGIDVDLLNKAAEMQGFKLKWNHIGFAGAVQAVQGNQADAMIAGMTITDERKQSFDFSDPYFESGIQLAIKKDNDEIKTYADLKGKKVGAKIGTESADFLQKNKAKYGYTIKQYDTADGLYDSVRGGQIDAIMDDYPVIGYAISQGQELATPIKRESGGSYGFAVKKGQAPELLEMFNEALTEMKRTGEYDKILDKYIADGNEQKKSSVDESTIGGLLKNNWKVLLEGLWKTISLALISFVLALVIGVIFGLFSVAPIRGLRIFASIYVDIIRGIPMMVLAFFIFFGLSDAIGFTIPDYTAGVITLTLNASAYIAEIVRGGINAVPVGQMEASRSLGLGYTHTMRKIILPQAIKIMIPSFVNQFVISLKDTTIISVIGVVELLQTGKIIVARNMQSTYVYLIIGVMYLIVITALTRLAKVLEKKVK</sequence>
<keyword evidence="6" id="KW-0029">Amino-acid transport</keyword>
<dbReference type="eggNOG" id="COG0765">
    <property type="taxonomic scope" value="Bacteria"/>
</dbReference>
<evidence type="ECO:0000256" key="9">
    <source>
        <dbReference type="RuleBase" id="RU363032"/>
    </source>
</evidence>
<comment type="caution">
    <text evidence="12">The sequence shown here is derived from an EMBL/GenBank/DDBJ whole genome shotgun (WGS) entry which is preliminary data.</text>
</comment>
<dbReference type="Pfam" id="PF00528">
    <property type="entry name" value="BPD_transp_1"/>
    <property type="match status" value="1"/>
</dbReference>
<comment type="subcellular location">
    <subcellularLocation>
        <location evidence="1 9">Cell membrane</location>
        <topology evidence="1 9">Multi-pass membrane protein</topology>
    </subcellularLocation>
</comment>
<dbReference type="SMART" id="SM00062">
    <property type="entry name" value="PBPb"/>
    <property type="match status" value="2"/>
</dbReference>
<dbReference type="AlphaFoldDB" id="S1N816"/>
<dbReference type="Pfam" id="PF00497">
    <property type="entry name" value="SBP_bac_3"/>
    <property type="match status" value="2"/>
</dbReference>
<proteinExistence type="inferred from homology"/>
<evidence type="ECO:0000259" key="11">
    <source>
        <dbReference type="PROSITE" id="PS50928"/>
    </source>
</evidence>
<dbReference type="InterPro" id="IPR000515">
    <property type="entry name" value="MetI-like"/>
</dbReference>
<evidence type="ECO:0000256" key="10">
    <source>
        <dbReference type="SAM" id="SignalP"/>
    </source>
</evidence>
<evidence type="ECO:0000256" key="3">
    <source>
        <dbReference type="ARBA" id="ARBA00022475"/>
    </source>
</evidence>
<dbReference type="STRING" id="44009.RV01_GL000155"/>
<name>S1N816_9ENTE</name>
<dbReference type="InterPro" id="IPR035906">
    <property type="entry name" value="MetI-like_sf"/>
</dbReference>
<dbReference type="CDD" id="cd06261">
    <property type="entry name" value="TM_PBP2"/>
    <property type="match status" value="1"/>
</dbReference>
<evidence type="ECO:0000256" key="4">
    <source>
        <dbReference type="ARBA" id="ARBA00022692"/>
    </source>
</evidence>
<dbReference type="InterPro" id="IPR001320">
    <property type="entry name" value="Iontro_rcpt_C"/>
</dbReference>
<dbReference type="Proteomes" id="UP000014127">
    <property type="component" value="Unassembled WGS sequence"/>
</dbReference>
<comment type="similarity">
    <text evidence="9">Belongs to the binding-protein-dependent transport system permease family.</text>
</comment>
<evidence type="ECO:0000256" key="2">
    <source>
        <dbReference type="ARBA" id="ARBA00022448"/>
    </source>
</evidence>
<accession>S1N816</accession>
<feature type="domain" description="ABC transmembrane type-1" evidence="11">
    <location>
        <begin position="520"/>
        <end position="709"/>
    </location>
</feature>
<protein>
    <submittedName>
        <fullName evidence="12">Amino acid ABC transporter amino acid-binding/permease</fullName>
    </submittedName>
</protein>
<feature type="transmembrane region" description="Helical" evidence="9">
    <location>
        <begin position="524"/>
        <end position="546"/>
    </location>
</feature>
<evidence type="ECO:0000256" key="8">
    <source>
        <dbReference type="ARBA" id="ARBA00023136"/>
    </source>
</evidence>
<dbReference type="CDD" id="cd13619">
    <property type="entry name" value="PBP2_GlnP"/>
    <property type="match status" value="2"/>
</dbReference>
<dbReference type="GO" id="GO:0043190">
    <property type="term" value="C:ATP-binding cassette (ABC) transporter complex"/>
    <property type="evidence" value="ECO:0007669"/>
    <property type="project" value="InterPro"/>
</dbReference>
<evidence type="ECO:0000313" key="12">
    <source>
        <dbReference type="EMBL" id="EOT43365.1"/>
    </source>
</evidence>
<dbReference type="PATRIC" id="fig|1139219.3.peg.686"/>
<keyword evidence="13" id="KW-1185">Reference proteome</keyword>
<keyword evidence="2 9" id="KW-0813">Transport</keyword>
<dbReference type="RefSeq" id="WP_016171903.1">
    <property type="nucleotide sequence ID" value="NZ_ASWK01000001.1"/>
</dbReference>
<dbReference type="PROSITE" id="PS50928">
    <property type="entry name" value="ABC_TM1"/>
    <property type="match status" value="1"/>
</dbReference>
<dbReference type="PANTHER" id="PTHR35936:SF38">
    <property type="entry name" value="GLUTAMINE-BINDING PERIPLASMIC PROTEIN"/>
    <property type="match status" value="1"/>
</dbReference>
<keyword evidence="8 9" id="KW-0472">Membrane</keyword>
<dbReference type="HOGENOM" id="CLU_019602_20_0_9"/>
<evidence type="ECO:0000256" key="1">
    <source>
        <dbReference type="ARBA" id="ARBA00004651"/>
    </source>
</evidence>
<keyword evidence="5 10" id="KW-0732">Signal</keyword>
<evidence type="ECO:0000313" key="13">
    <source>
        <dbReference type="Proteomes" id="UP000014127"/>
    </source>
</evidence>
<feature type="transmembrane region" description="Helical" evidence="9">
    <location>
        <begin position="689"/>
        <end position="709"/>
    </location>
</feature>
<dbReference type="FunFam" id="1.10.3720.10:FF:000033">
    <property type="entry name" value="Polar amino acid ABC transporter permease"/>
    <property type="match status" value="1"/>
</dbReference>
<dbReference type="eggNOG" id="COG0834">
    <property type="taxonomic scope" value="Bacteria"/>
</dbReference>
<dbReference type="NCBIfam" id="TIGR01726">
    <property type="entry name" value="HEQRo_perm_3TM"/>
    <property type="match status" value="1"/>
</dbReference>
<dbReference type="Gene3D" id="1.10.3720.10">
    <property type="entry name" value="MetI-like"/>
    <property type="match status" value="1"/>
</dbReference>
<dbReference type="EMBL" id="AHYR01000003">
    <property type="protein sequence ID" value="EOT43365.1"/>
    <property type="molecule type" value="Genomic_DNA"/>
</dbReference>
<dbReference type="InterPro" id="IPR001638">
    <property type="entry name" value="Solute-binding_3/MltF_N"/>
</dbReference>
<dbReference type="GO" id="GO:0006865">
    <property type="term" value="P:amino acid transport"/>
    <property type="evidence" value="ECO:0007669"/>
    <property type="project" value="UniProtKB-KW"/>
</dbReference>
<evidence type="ECO:0000256" key="7">
    <source>
        <dbReference type="ARBA" id="ARBA00022989"/>
    </source>
</evidence>
<dbReference type="GO" id="GO:0015276">
    <property type="term" value="F:ligand-gated monoatomic ion channel activity"/>
    <property type="evidence" value="ECO:0007669"/>
    <property type="project" value="InterPro"/>
</dbReference>
<dbReference type="InterPro" id="IPR010065">
    <property type="entry name" value="AA_ABC_transptr_permease_3TM"/>
</dbReference>
<dbReference type="SUPFAM" id="SSF161098">
    <property type="entry name" value="MetI-like"/>
    <property type="match status" value="1"/>
</dbReference>
<feature type="signal peptide" evidence="10">
    <location>
        <begin position="1"/>
        <end position="26"/>
    </location>
</feature>
<dbReference type="SMART" id="SM00079">
    <property type="entry name" value="PBPe"/>
    <property type="match status" value="1"/>
</dbReference>
<feature type="chain" id="PRO_5004495348" evidence="10">
    <location>
        <begin position="27"/>
        <end position="717"/>
    </location>
</feature>
<keyword evidence="7 9" id="KW-1133">Transmembrane helix</keyword>
<evidence type="ECO:0000256" key="5">
    <source>
        <dbReference type="ARBA" id="ARBA00022729"/>
    </source>
</evidence>
<dbReference type="SUPFAM" id="SSF53850">
    <property type="entry name" value="Periplasmic binding protein-like II"/>
    <property type="match status" value="2"/>
</dbReference>
<dbReference type="Gene3D" id="3.40.190.10">
    <property type="entry name" value="Periplasmic binding protein-like II"/>
    <property type="match status" value="4"/>
</dbReference>
<evidence type="ECO:0000256" key="6">
    <source>
        <dbReference type="ARBA" id="ARBA00022970"/>
    </source>
</evidence>